<evidence type="ECO:0000256" key="1">
    <source>
        <dbReference type="SAM" id="MobiDB-lite"/>
    </source>
</evidence>
<evidence type="ECO:0000313" key="3">
    <source>
        <dbReference type="Proteomes" id="UP000663846"/>
    </source>
</evidence>
<name>A0A8H3GGR7_9AGAM</name>
<dbReference type="AlphaFoldDB" id="A0A8H3GGR7"/>
<protein>
    <submittedName>
        <fullName evidence="2">Uncharacterized protein</fullName>
    </submittedName>
</protein>
<accession>A0A8H3GGR7</accession>
<feature type="compositionally biased region" description="Acidic residues" evidence="1">
    <location>
        <begin position="1"/>
        <end position="10"/>
    </location>
</feature>
<proteinExistence type="predicted"/>
<gene>
    <name evidence="2" type="ORF">RDB_LOCUS143167</name>
</gene>
<dbReference type="Proteomes" id="UP000663846">
    <property type="component" value="Unassembled WGS sequence"/>
</dbReference>
<sequence>MLEPSPEGEPEALLNAPPPVLNPNAEDDESSTHNNNLNLDTRSAHNHPPTSKEAHYACNQVDAATQTCRQSGGFIYADLDPTTWRWFTAIETCLNHFIQAGSKNFLAASIHAAEGLNAGAVYARTICQWIQALIDTGDLPYYNHGWWNVSALEDEDIVHKIKAHLEKIGKLTGPKAIVEFLEDPETCICLGVPNSISLQTAQRWMQCCGGFCWCKNPKGQYLDGHKQANVVDY</sequence>
<organism evidence="2 3">
    <name type="scientific">Rhizoctonia solani</name>
    <dbReference type="NCBI Taxonomy" id="456999"/>
    <lineage>
        <taxon>Eukaryota</taxon>
        <taxon>Fungi</taxon>
        <taxon>Dikarya</taxon>
        <taxon>Basidiomycota</taxon>
        <taxon>Agaricomycotina</taxon>
        <taxon>Agaricomycetes</taxon>
        <taxon>Cantharellales</taxon>
        <taxon>Ceratobasidiaceae</taxon>
        <taxon>Rhizoctonia</taxon>
    </lineage>
</organism>
<reference evidence="2" key="1">
    <citation type="submission" date="2021-01" db="EMBL/GenBank/DDBJ databases">
        <authorList>
            <person name="Kaushik A."/>
        </authorList>
    </citation>
    <scope>NUCLEOTIDE SEQUENCE</scope>
    <source>
        <strain evidence="2">AG1-1C</strain>
    </source>
</reference>
<comment type="caution">
    <text evidence="2">The sequence shown here is derived from an EMBL/GenBank/DDBJ whole genome shotgun (WGS) entry which is preliminary data.</text>
</comment>
<dbReference type="OrthoDB" id="10300599at2759"/>
<dbReference type="EMBL" id="CAJMWS010000521">
    <property type="protein sequence ID" value="CAE6449207.1"/>
    <property type="molecule type" value="Genomic_DNA"/>
</dbReference>
<feature type="compositionally biased region" description="Polar residues" evidence="1">
    <location>
        <begin position="32"/>
        <end position="41"/>
    </location>
</feature>
<feature type="region of interest" description="Disordered" evidence="1">
    <location>
        <begin position="1"/>
        <end position="52"/>
    </location>
</feature>
<evidence type="ECO:0000313" key="2">
    <source>
        <dbReference type="EMBL" id="CAE6449207.1"/>
    </source>
</evidence>